<feature type="compositionally biased region" description="Polar residues" evidence="1">
    <location>
        <begin position="78"/>
        <end position="91"/>
    </location>
</feature>
<feature type="region of interest" description="Disordered" evidence="1">
    <location>
        <begin position="1"/>
        <end position="58"/>
    </location>
</feature>
<reference evidence="2" key="1">
    <citation type="submission" date="2023-01" db="EMBL/GenBank/DDBJ databases">
        <title>The chitinases involved in constricting ring structure development in the nematode-trapping fungus Drechslerella dactyloides.</title>
        <authorList>
            <person name="Wang R."/>
            <person name="Zhang L."/>
            <person name="Tang P."/>
            <person name="Li S."/>
            <person name="Liang L."/>
        </authorList>
    </citation>
    <scope>NUCLEOTIDE SEQUENCE</scope>
    <source>
        <strain evidence="2">YMF1.00031</strain>
    </source>
</reference>
<feature type="compositionally biased region" description="Basic and acidic residues" evidence="1">
    <location>
        <begin position="124"/>
        <end position="136"/>
    </location>
</feature>
<dbReference type="InterPro" id="IPR007727">
    <property type="entry name" value="Spo12"/>
</dbReference>
<organism evidence="2 3">
    <name type="scientific">Drechslerella dactyloides</name>
    <name type="common">Nematode-trapping fungus</name>
    <name type="synonym">Arthrobotrys dactyloides</name>
    <dbReference type="NCBI Taxonomy" id="74499"/>
    <lineage>
        <taxon>Eukaryota</taxon>
        <taxon>Fungi</taxon>
        <taxon>Dikarya</taxon>
        <taxon>Ascomycota</taxon>
        <taxon>Pezizomycotina</taxon>
        <taxon>Orbiliomycetes</taxon>
        <taxon>Orbiliales</taxon>
        <taxon>Orbiliaceae</taxon>
        <taxon>Drechslerella</taxon>
    </lineage>
</organism>
<evidence type="ECO:0000256" key="1">
    <source>
        <dbReference type="SAM" id="MobiDB-lite"/>
    </source>
</evidence>
<feature type="region of interest" description="Disordered" evidence="1">
    <location>
        <begin position="75"/>
        <end position="136"/>
    </location>
</feature>
<dbReference type="AlphaFoldDB" id="A0AAD6NLP9"/>
<feature type="compositionally biased region" description="Polar residues" evidence="1">
    <location>
        <begin position="18"/>
        <end position="29"/>
    </location>
</feature>
<comment type="caution">
    <text evidence="2">The sequence shown here is derived from an EMBL/GenBank/DDBJ whole genome shotgun (WGS) entry which is preliminary data.</text>
</comment>
<evidence type="ECO:0008006" key="4">
    <source>
        <dbReference type="Google" id="ProtNLM"/>
    </source>
</evidence>
<dbReference type="EMBL" id="JAQGDS010000001">
    <property type="protein sequence ID" value="KAJ6264041.1"/>
    <property type="molecule type" value="Genomic_DNA"/>
</dbReference>
<sequence>MSAPLSEVPLNGAGMTPTPKTAQQMEENVSISAASAEGSPAGAIEPLHQLQGTPADNLEEQRRLLQQKLIEQAANAEKFSSPTDNMMSPCSQKLAAHKKKQYGKSKPTLLKSAFAQVAAGQENRIPRKRDDDESPF</sequence>
<evidence type="ECO:0000313" key="3">
    <source>
        <dbReference type="Proteomes" id="UP001221413"/>
    </source>
</evidence>
<feature type="compositionally biased region" description="Low complexity" evidence="1">
    <location>
        <begin position="30"/>
        <end position="45"/>
    </location>
</feature>
<protein>
    <recommendedName>
        <fullName evidence="4">Spo12-like protein</fullName>
    </recommendedName>
</protein>
<keyword evidence="3" id="KW-1185">Reference proteome</keyword>
<evidence type="ECO:0000313" key="2">
    <source>
        <dbReference type="EMBL" id="KAJ6264041.1"/>
    </source>
</evidence>
<dbReference type="Proteomes" id="UP001221413">
    <property type="component" value="Unassembled WGS sequence"/>
</dbReference>
<proteinExistence type="predicted"/>
<gene>
    <name evidence="2" type="ORF">Dda_0181</name>
</gene>
<dbReference type="Pfam" id="PF05032">
    <property type="entry name" value="Spo12"/>
    <property type="match status" value="1"/>
</dbReference>
<name>A0AAD6NLP9_DREDA</name>
<accession>A0AAD6NLP9</accession>